<name>A0ABP0NL11_9DINO</name>
<sequence length="181" mass="19954">MANDDADVRVRQFLVIYELGALLTENADKLREASVTGRRSGSDQLRATAVAGLCETLNLPSAARRLKEAPPGVESHGARRLKRASAEQAAIEMMGRCGEQAKEICPKRWRRMADVPEGRGLWIRTSTARPQGYPGDLRGTFGPTARGSLFFWGLPDLQDLQFTSNHPATFHQTHRSPLASK</sequence>
<dbReference type="Proteomes" id="UP001642484">
    <property type="component" value="Unassembled WGS sequence"/>
</dbReference>
<proteinExistence type="predicted"/>
<evidence type="ECO:0000313" key="1">
    <source>
        <dbReference type="EMBL" id="CAK9064470.1"/>
    </source>
</evidence>
<dbReference type="EMBL" id="CAXAMN010021917">
    <property type="protein sequence ID" value="CAK9064470.1"/>
    <property type="molecule type" value="Genomic_DNA"/>
</dbReference>
<comment type="caution">
    <text evidence="1">The sequence shown here is derived from an EMBL/GenBank/DDBJ whole genome shotgun (WGS) entry which is preliminary data.</text>
</comment>
<reference evidence="1 2" key="1">
    <citation type="submission" date="2024-02" db="EMBL/GenBank/DDBJ databases">
        <authorList>
            <person name="Chen Y."/>
            <person name="Shah S."/>
            <person name="Dougan E. K."/>
            <person name="Thang M."/>
            <person name="Chan C."/>
        </authorList>
    </citation>
    <scope>NUCLEOTIDE SEQUENCE [LARGE SCALE GENOMIC DNA]</scope>
</reference>
<gene>
    <name evidence="1" type="ORF">CCMP2556_LOCUS31679</name>
</gene>
<protein>
    <submittedName>
        <fullName evidence="1">Uncharacterized protein</fullName>
    </submittedName>
</protein>
<organism evidence="1 2">
    <name type="scientific">Durusdinium trenchii</name>
    <dbReference type="NCBI Taxonomy" id="1381693"/>
    <lineage>
        <taxon>Eukaryota</taxon>
        <taxon>Sar</taxon>
        <taxon>Alveolata</taxon>
        <taxon>Dinophyceae</taxon>
        <taxon>Suessiales</taxon>
        <taxon>Symbiodiniaceae</taxon>
        <taxon>Durusdinium</taxon>
    </lineage>
</organism>
<accession>A0ABP0NL11</accession>
<keyword evidence="2" id="KW-1185">Reference proteome</keyword>
<evidence type="ECO:0000313" key="2">
    <source>
        <dbReference type="Proteomes" id="UP001642484"/>
    </source>
</evidence>